<name>A0A919BRV8_STRFL</name>
<accession>A0A919BRV8</accession>
<sequence>MSDLPIPRPRRRALLSGAFALGAGAVLGTALPGTAGAAAGAALAGPVISGCVAWGAREPSSPVKLLATGPQKIIVHHTATPNSTDYSQAHAFGLSRSIQNDHMDARGWIDSGQHFTISRGGWITEGRHSSAAALAAGVQQVESAHCTGQNTVAVGIENEGTYTSVDPRSAQYAKLVDLCAYICSQYGLRAYQIFGHRDFNNTECPGDRLYALLPQLRADVAARIGGSPEWGGWPVARLGDSGERIRSLQYLLASRGASIVADGSFGPATESAVRAFQTTNRAGVDGVAGNQTWHQLAHPLARGTQGDAVKALQGQLVARGQTLVVDGSFGPGTEAGVRAFQTSAGLPADGVADARTWSRLLA</sequence>
<dbReference type="InterPro" id="IPR002502">
    <property type="entry name" value="Amidase_domain"/>
</dbReference>
<feature type="domain" description="N-acetylmuramoyl-L-alanine amidase" evidence="2">
    <location>
        <begin position="60"/>
        <end position="206"/>
    </location>
</feature>
<evidence type="ECO:0000259" key="2">
    <source>
        <dbReference type="SMART" id="SM00644"/>
    </source>
</evidence>
<gene>
    <name evidence="4" type="ORF">GCM10017667_43760</name>
</gene>
<organism evidence="4 5">
    <name type="scientific">Streptomyces filamentosus</name>
    <name type="common">Streptomyces roseosporus</name>
    <dbReference type="NCBI Taxonomy" id="67294"/>
    <lineage>
        <taxon>Bacteria</taxon>
        <taxon>Bacillati</taxon>
        <taxon>Actinomycetota</taxon>
        <taxon>Actinomycetes</taxon>
        <taxon>Kitasatosporales</taxon>
        <taxon>Streptomycetaceae</taxon>
        <taxon>Streptomyces</taxon>
    </lineage>
</organism>
<dbReference type="EMBL" id="BNBE01000002">
    <property type="protein sequence ID" value="GHG07458.1"/>
    <property type="molecule type" value="Genomic_DNA"/>
</dbReference>
<dbReference type="CDD" id="cd06583">
    <property type="entry name" value="PGRP"/>
    <property type="match status" value="1"/>
</dbReference>
<keyword evidence="5" id="KW-1185">Reference proteome</keyword>
<dbReference type="AlphaFoldDB" id="A0A919BRV8"/>
<dbReference type="PANTHER" id="PTHR11022">
    <property type="entry name" value="PEPTIDOGLYCAN RECOGNITION PROTEIN"/>
    <property type="match status" value="1"/>
</dbReference>
<dbReference type="InterPro" id="IPR036365">
    <property type="entry name" value="PGBD-like_sf"/>
</dbReference>
<dbReference type="InterPro" id="IPR006311">
    <property type="entry name" value="TAT_signal"/>
</dbReference>
<dbReference type="SUPFAM" id="SSF47090">
    <property type="entry name" value="PGBD-like"/>
    <property type="match status" value="2"/>
</dbReference>
<dbReference type="SUPFAM" id="SSF55846">
    <property type="entry name" value="N-acetylmuramoyl-L-alanine amidase-like"/>
    <property type="match status" value="1"/>
</dbReference>
<evidence type="ECO:0008006" key="6">
    <source>
        <dbReference type="Google" id="ProtNLM"/>
    </source>
</evidence>
<reference evidence="4" key="2">
    <citation type="submission" date="2020-09" db="EMBL/GenBank/DDBJ databases">
        <authorList>
            <person name="Sun Q."/>
            <person name="Ohkuma M."/>
        </authorList>
    </citation>
    <scope>NUCLEOTIDE SEQUENCE</scope>
    <source>
        <strain evidence="4">JCM 4122</strain>
    </source>
</reference>
<evidence type="ECO:0000256" key="1">
    <source>
        <dbReference type="ARBA" id="ARBA00007553"/>
    </source>
</evidence>
<evidence type="ECO:0000313" key="4">
    <source>
        <dbReference type="EMBL" id="GHG07458.1"/>
    </source>
</evidence>
<dbReference type="PROSITE" id="PS51318">
    <property type="entry name" value="TAT"/>
    <property type="match status" value="1"/>
</dbReference>
<dbReference type="Gene3D" id="3.40.80.10">
    <property type="entry name" value="Peptidoglycan recognition protein-like"/>
    <property type="match status" value="1"/>
</dbReference>
<dbReference type="RefSeq" id="WP_150226396.1">
    <property type="nucleotide sequence ID" value="NZ_BNBE01000002.1"/>
</dbReference>
<dbReference type="GeneID" id="95657211"/>
<dbReference type="SMART" id="SM00644">
    <property type="entry name" value="Ami_2"/>
    <property type="match status" value="1"/>
</dbReference>
<dbReference type="PANTHER" id="PTHR11022:SF41">
    <property type="entry name" value="PEPTIDOGLYCAN-RECOGNITION PROTEIN LC-RELATED"/>
    <property type="match status" value="1"/>
</dbReference>
<dbReference type="InterPro" id="IPR002477">
    <property type="entry name" value="Peptidoglycan-bd-like"/>
</dbReference>
<protein>
    <recommendedName>
        <fullName evidence="6">N-acetylmuramoyl-L-alanine amidase</fullName>
    </recommendedName>
</protein>
<dbReference type="SMART" id="SM00701">
    <property type="entry name" value="PGRP"/>
    <property type="match status" value="1"/>
</dbReference>
<dbReference type="GO" id="GO:0008745">
    <property type="term" value="F:N-acetylmuramoyl-L-alanine amidase activity"/>
    <property type="evidence" value="ECO:0007669"/>
    <property type="project" value="InterPro"/>
</dbReference>
<dbReference type="GO" id="GO:0008270">
    <property type="term" value="F:zinc ion binding"/>
    <property type="evidence" value="ECO:0007669"/>
    <property type="project" value="InterPro"/>
</dbReference>
<dbReference type="Proteomes" id="UP000632849">
    <property type="component" value="Unassembled WGS sequence"/>
</dbReference>
<feature type="domain" description="Peptidoglycan recognition protein family" evidence="3">
    <location>
        <begin position="46"/>
        <end position="200"/>
    </location>
</feature>
<comment type="caution">
    <text evidence="4">The sequence shown here is derived from an EMBL/GenBank/DDBJ whole genome shotgun (WGS) entry which is preliminary data.</text>
</comment>
<dbReference type="InterPro" id="IPR006619">
    <property type="entry name" value="PGRP_domain_met/bac"/>
</dbReference>
<dbReference type="InterPro" id="IPR015510">
    <property type="entry name" value="PGRP"/>
</dbReference>
<evidence type="ECO:0000313" key="5">
    <source>
        <dbReference type="Proteomes" id="UP000632849"/>
    </source>
</evidence>
<dbReference type="Pfam" id="PF01471">
    <property type="entry name" value="PG_binding_1"/>
    <property type="match status" value="2"/>
</dbReference>
<dbReference type="GO" id="GO:0009253">
    <property type="term" value="P:peptidoglycan catabolic process"/>
    <property type="evidence" value="ECO:0007669"/>
    <property type="project" value="InterPro"/>
</dbReference>
<proteinExistence type="inferred from homology"/>
<dbReference type="InterPro" id="IPR036366">
    <property type="entry name" value="PGBDSf"/>
</dbReference>
<dbReference type="InterPro" id="IPR036505">
    <property type="entry name" value="Amidase/PGRP_sf"/>
</dbReference>
<evidence type="ECO:0000259" key="3">
    <source>
        <dbReference type="SMART" id="SM00701"/>
    </source>
</evidence>
<reference evidence="4" key="1">
    <citation type="journal article" date="2014" name="Int. J. Syst. Evol. Microbiol.">
        <title>Complete genome sequence of Corynebacterium casei LMG S-19264T (=DSM 44701T), isolated from a smear-ripened cheese.</title>
        <authorList>
            <consortium name="US DOE Joint Genome Institute (JGI-PGF)"/>
            <person name="Walter F."/>
            <person name="Albersmeier A."/>
            <person name="Kalinowski J."/>
            <person name="Ruckert C."/>
        </authorList>
    </citation>
    <scope>NUCLEOTIDE SEQUENCE</scope>
    <source>
        <strain evidence="4">JCM 4122</strain>
    </source>
</reference>
<dbReference type="Gene3D" id="1.10.101.10">
    <property type="entry name" value="PGBD-like superfamily/PGBD"/>
    <property type="match status" value="2"/>
</dbReference>
<comment type="similarity">
    <text evidence="1">Belongs to the N-acetylmuramoyl-L-alanine amidase 2 family.</text>
</comment>
<dbReference type="Pfam" id="PF01510">
    <property type="entry name" value="Amidase_2"/>
    <property type="match status" value="1"/>
</dbReference>